<dbReference type="Pfam" id="PF00874">
    <property type="entry name" value="PRD"/>
    <property type="match status" value="2"/>
</dbReference>
<protein>
    <submittedName>
        <fullName evidence="9">Transcriptional regulator</fullName>
    </submittedName>
</protein>
<dbReference type="PROSITE" id="PS51099">
    <property type="entry name" value="PTS_EIIB_TYPE_2"/>
    <property type="match status" value="1"/>
</dbReference>
<dbReference type="InterPro" id="IPR001034">
    <property type="entry name" value="DeoR_HTH"/>
</dbReference>
<evidence type="ECO:0000256" key="4">
    <source>
        <dbReference type="ARBA" id="ARBA00023163"/>
    </source>
</evidence>
<dbReference type="CDD" id="cd05568">
    <property type="entry name" value="PTS_IIB_bgl_like"/>
    <property type="match status" value="1"/>
</dbReference>
<accession>A0A1E5KZV0</accession>
<dbReference type="InterPro" id="IPR036388">
    <property type="entry name" value="WH-like_DNA-bd_sf"/>
</dbReference>
<evidence type="ECO:0000259" key="6">
    <source>
        <dbReference type="PROSITE" id="PS51094"/>
    </source>
</evidence>
<proteinExistence type="predicted"/>
<evidence type="ECO:0000259" key="5">
    <source>
        <dbReference type="PROSITE" id="PS51000"/>
    </source>
</evidence>
<dbReference type="Gene3D" id="3.40.930.10">
    <property type="entry name" value="Mannitol-specific EII, Chain A"/>
    <property type="match status" value="1"/>
</dbReference>
<dbReference type="GO" id="GO:0008982">
    <property type="term" value="F:protein-N(PI)-phosphohistidine-sugar phosphotransferase activity"/>
    <property type="evidence" value="ECO:0007669"/>
    <property type="project" value="InterPro"/>
</dbReference>
<feature type="domain" description="PRD" evidence="8">
    <location>
        <begin position="197"/>
        <end position="301"/>
    </location>
</feature>
<dbReference type="InterPro" id="IPR013196">
    <property type="entry name" value="HTH_11"/>
</dbReference>
<keyword evidence="4" id="KW-0804">Transcription</keyword>
<dbReference type="GO" id="GO:0009401">
    <property type="term" value="P:phosphoenolpyruvate-dependent sugar phosphotransferase system"/>
    <property type="evidence" value="ECO:0007669"/>
    <property type="project" value="InterPro"/>
</dbReference>
<dbReference type="SUPFAM" id="SSF52794">
    <property type="entry name" value="PTS system IIB component-like"/>
    <property type="match status" value="1"/>
</dbReference>
<dbReference type="InterPro" id="IPR036095">
    <property type="entry name" value="PTS_EIIB-like_sf"/>
</dbReference>
<dbReference type="Gene3D" id="1.10.1790.10">
    <property type="entry name" value="PRD domain"/>
    <property type="match status" value="2"/>
</dbReference>
<keyword evidence="1" id="KW-0808">Transferase</keyword>
<evidence type="ECO:0000313" key="9">
    <source>
        <dbReference type="EMBL" id="OEH83378.1"/>
    </source>
</evidence>
<dbReference type="Pfam" id="PF00359">
    <property type="entry name" value="PTS_EIIA_2"/>
    <property type="match status" value="1"/>
</dbReference>
<comment type="caution">
    <text evidence="9">The sequence shown here is derived from an EMBL/GenBank/DDBJ whole genome shotgun (WGS) entry which is preliminary data.</text>
</comment>
<dbReference type="InterPro" id="IPR016152">
    <property type="entry name" value="PTrfase/Anion_transptr"/>
</dbReference>
<dbReference type="Proteomes" id="UP000095256">
    <property type="component" value="Unassembled WGS sequence"/>
</dbReference>
<dbReference type="GO" id="GO:0003700">
    <property type="term" value="F:DNA-binding transcription factor activity"/>
    <property type="evidence" value="ECO:0007669"/>
    <property type="project" value="InterPro"/>
</dbReference>
<evidence type="ECO:0000256" key="1">
    <source>
        <dbReference type="ARBA" id="ARBA00022679"/>
    </source>
</evidence>
<organism evidence="9 10">
    <name type="scientific">Enterococcus rivorum</name>
    <dbReference type="NCBI Taxonomy" id="762845"/>
    <lineage>
        <taxon>Bacteria</taxon>
        <taxon>Bacillati</taxon>
        <taxon>Bacillota</taxon>
        <taxon>Bacilli</taxon>
        <taxon>Lactobacillales</taxon>
        <taxon>Enterococcaceae</taxon>
        <taxon>Enterococcus</taxon>
    </lineage>
</organism>
<evidence type="ECO:0000259" key="7">
    <source>
        <dbReference type="PROSITE" id="PS51099"/>
    </source>
</evidence>
<dbReference type="SUPFAM" id="SSF55804">
    <property type="entry name" value="Phoshotransferase/anion transport protein"/>
    <property type="match status" value="1"/>
</dbReference>
<name>A0A1E5KZV0_9ENTE</name>
<dbReference type="Gene3D" id="3.40.50.2300">
    <property type="match status" value="1"/>
</dbReference>
<dbReference type="InterPro" id="IPR036390">
    <property type="entry name" value="WH_DNA-bd_sf"/>
</dbReference>
<evidence type="ECO:0000256" key="2">
    <source>
        <dbReference type="ARBA" id="ARBA00022737"/>
    </source>
</evidence>
<keyword evidence="3" id="KW-0805">Transcription regulation</keyword>
<feature type="domain" description="HTH deoR-type" evidence="5">
    <location>
        <begin position="4"/>
        <end position="64"/>
    </location>
</feature>
<evidence type="ECO:0000313" key="10">
    <source>
        <dbReference type="Proteomes" id="UP000095256"/>
    </source>
</evidence>
<dbReference type="RefSeq" id="WP_069697672.1">
    <property type="nucleotide sequence ID" value="NZ_JAGGMA010000017.1"/>
</dbReference>
<dbReference type="PROSITE" id="PS51000">
    <property type="entry name" value="HTH_DEOR_2"/>
    <property type="match status" value="1"/>
</dbReference>
<dbReference type="AlphaFoldDB" id="A0A1E5KZV0"/>
<evidence type="ECO:0000256" key="3">
    <source>
        <dbReference type="ARBA" id="ARBA00023015"/>
    </source>
</evidence>
<dbReference type="PROSITE" id="PS51094">
    <property type="entry name" value="PTS_EIIA_TYPE_2"/>
    <property type="match status" value="1"/>
</dbReference>
<dbReference type="InterPro" id="IPR011608">
    <property type="entry name" value="PRD"/>
</dbReference>
<dbReference type="PANTHER" id="PTHR30185">
    <property type="entry name" value="CRYPTIC BETA-GLUCOSIDE BGL OPERON ANTITERMINATOR"/>
    <property type="match status" value="1"/>
</dbReference>
<dbReference type="OrthoDB" id="9776005at2"/>
<dbReference type="InterPro" id="IPR013011">
    <property type="entry name" value="PTS_EIIB_2"/>
</dbReference>
<dbReference type="EMBL" id="MIEK01000008">
    <property type="protein sequence ID" value="OEH83378.1"/>
    <property type="molecule type" value="Genomic_DNA"/>
</dbReference>
<feature type="domain" description="PTS EIIA type-2" evidence="6">
    <location>
        <begin position="536"/>
        <end position="684"/>
    </location>
</feature>
<dbReference type="PANTHER" id="PTHR30185:SF18">
    <property type="entry name" value="TRANSCRIPTIONAL REGULATOR MTLR"/>
    <property type="match status" value="1"/>
</dbReference>
<dbReference type="InterPro" id="IPR050661">
    <property type="entry name" value="BglG_antiterminators"/>
</dbReference>
<dbReference type="InterPro" id="IPR002178">
    <property type="entry name" value="PTS_EIIA_type-2_dom"/>
</dbReference>
<gene>
    <name evidence="9" type="ORF">BCR26_09970</name>
</gene>
<dbReference type="SUPFAM" id="SSF63520">
    <property type="entry name" value="PTS-regulatory domain, PRD"/>
    <property type="match status" value="2"/>
</dbReference>
<dbReference type="Gene3D" id="1.10.10.10">
    <property type="entry name" value="Winged helix-like DNA-binding domain superfamily/Winged helix DNA-binding domain"/>
    <property type="match status" value="2"/>
</dbReference>
<dbReference type="STRING" id="762845.BCR26_09970"/>
<evidence type="ECO:0000259" key="8">
    <source>
        <dbReference type="PROSITE" id="PS51372"/>
    </source>
</evidence>
<dbReference type="InterPro" id="IPR036634">
    <property type="entry name" value="PRD_sf"/>
</dbReference>
<keyword evidence="2" id="KW-0677">Repeat</keyword>
<dbReference type="Pfam" id="PF08279">
    <property type="entry name" value="HTH_11"/>
    <property type="match status" value="2"/>
</dbReference>
<dbReference type="SMART" id="SM00420">
    <property type="entry name" value="HTH_DEOR"/>
    <property type="match status" value="2"/>
</dbReference>
<feature type="domain" description="PTS EIIB type-2" evidence="7">
    <location>
        <begin position="413"/>
        <end position="503"/>
    </location>
</feature>
<feature type="domain" description="PRD" evidence="8">
    <location>
        <begin position="306"/>
        <end position="410"/>
    </location>
</feature>
<dbReference type="PROSITE" id="PS51372">
    <property type="entry name" value="PRD_2"/>
    <property type="match status" value="2"/>
</dbReference>
<sequence length="707" mass="81851">MYLSARARLILEQLLISQLPVSIKKVSEELNVSERTIRRDMKEVEDTLLAYDLKIKKEQGKIILIGTEKEKQNFRWYFMDLSYNEYSPEERQQKILKALLKEDGGLKLVGLANDLNVTVSTISNDLTKLEEWLPDSVQVERRRGLGVFLKGSETQKRNLMSEVFTQQFPNYQLLKFFQEKSRSELTSEWMEDRLLNLVDESLLWKVEGKIREWREENPNVVSDEAYLNLVVHIAIVVERILEGHFVQAYRSDESLEDYPEFQLAKQLLAEILEMEEEAVPDGEATYVTLYLRGAKPRTADEQFIENEDMQVVILANKIINQVEKELGQNLPKDQLLKGLVSHLKPTLRRLKQGMRIYNPLLESIKNDYSELFTMIRRIFDQIYKGAIAPDEEIGYLVLHFGSVILQLESENEFSGLVVCASGIGTSRMLVTRLHQRVPQLKHLNTVSLFELPRTIAEKKVDIIISTIDLGNVDFEYFLVSPILTEQELAQIEMFLRNKGTTYQKRIPKEEQKSQLTLLEASNYLEEQQIYSGVVLSILKNFKYGKLAEQVGTIEDVIRAICTQLLEKDPEIEVEILVNALYGEGKWSGFGIPDTKIGMFHARDESIKQPFFQLFSLEQPILIKSMDDSKLLVDKLVLLLAPEKFSQQGLEVLSFISANFVDNEELCHLLEYSSVDEVSSYFVEQLLHYLDDRRKKDDCVKERRYCVE</sequence>
<reference evidence="9 10" key="1">
    <citation type="submission" date="2016-09" db="EMBL/GenBank/DDBJ databases">
        <authorList>
            <person name="Capua I."/>
            <person name="De Benedictis P."/>
            <person name="Joannis T."/>
            <person name="Lombin L.H."/>
            <person name="Cattoli G."/>
        </authorList>
    </citation>
    <scope>NUCLEOTIDE SEQUENCE [LARGE SCALE GENOMIC DNA]</scope>
    <source>
        <strain evidence="9 10">LMG 25899</strain>
    </source>
</reference>
<dbReference type="SUPFAM" id="SSF46785">
    <property type="entry name" value="Winged helix' DNA-binding domain"/>
    <property type="match status" value="2"/>
</dbReference>
<keyword evidence="10" id="KW-1185">Reference proteome</keyword>